<dbReference type="Gene3D" id="3.40.50.300">
    <property type="entry name" value="P-loop containing nucleotide triphosphate hydrolases"/>
    <property type="match status" value="1"/>
</dbReference>
<dbReference type="EMBL" id="MU839003">
    <property type="protein sequence ID" value="KAK1769122.1"/>
    <property type="molecule type" value="Genomic_DNA"/>
</dbReference>
<dbReference type="PROSITE" id="PS00675">
    <property type="entry name" value="SIGMA54_INTERACT_1"/>
    <property type="match status" value="1"/>
</dbReference>
<proteinExistence type="predicted"/>
<comment type="caution">
    <text evidence="4">The sequence shown here is derived from an EMBL/GenBank/DDBJ whole genome shotgun (WGS) entry which is preliminary data.</text>
</comment>
<keyword evidence="5" id="KW-1185">Reference proteome</keyword>
<dbReference type="AlphaFoldDB" id="A0AAJ0FIR6"/>
<keyword evidence="2" id="KW-0067">ATP-binding</keyword>
<organism evidence="4 5">
    <name type="scientific">Phialemonium atrogriseum</name>
    <dbReference type="NCBI Taxonomy" id="1093897"/>
    <lineage>
        <taxon>Eukaryota</taxon>
        <taxon>Fungi</taxon>
        <taxon>Dikarya</taxon>
        <taxon>Ascomycota</taxon>
        <taxon>Pezizomycotina</taxon>
        <taxon>Sordariomycetes</taxon>
        <taxon>Sordariomycetidae</taxon>
        <taxon>Cephalothecales</taxon>
        <taxon>Cephalothecaceae</taxon>
        <taxon>Phialemonium</taxon>
    </lineage>
</organism>
<evidence type="ECO:0000313" key="5">
    <source>
        <dbReference type="Proteomes" id="UP001244011"/>
    </source>
</evidence>
<reference evidence="4" key="1">
    <citation type="submission" date="2023-06" db="EMBL/GenBank/DDBJ databases">
        <title>Genome-scale phylogeny and comparative genomics of the fungal order Sordariales.</title>
        <authorList>
            <consortium name="Lawrence Berkeley National Laboratory"/>
            <person name="Hensen N."/>
            <person name="Bonometti L."/>
            <person name="Westerberg I."/>
            <person name="Brannstrom I.O."/>
            <person name="Guillou S."/>
            <person name="Cros-Aarteil S."/>
            <person name="Calhoun S."/>
            <person name="Haridas S."/>
            <person name="Kuo A."/>
            <person name="Mondo S."/>
            <person name="Pangilinan J."/>
            <person name="Riley R."/>
            <person name="Labutti K."/>
            <person name="Andreopoulos B."/>
            <person name="Lipzen A."/>
            <person name="Chen C."/>
            <person name="Yanf M."/>
            <person name="Daum C."/>
            <person name="Ng V."/>
            <person name="Clum A."/>
            <person name="Steindorff A."/>
            <person name="Ohm R."/>
            <person name="Martin F."/>
            <person name="Silar P."/>
            <person name="Natvig D."/>
            <person name="Lalanne C."/>
            <person name="Gautier V."/>
            <person name="Ament-Velasquez S.L."/>
            <person name="Kruys A."/>
            <person name="Hutchinson M.I."/>
            <person name="Powell A.J."/>
            <person name="Barry K."/>
            <person name="Miller A.N."/>
            <person name="Grigoriev I.V."/>
            <person name="Debuchy R."/>
            <person name="Gladieux P."/>
            <person name="Thoren M.H."/>
            <person name="Johannesson H."/>
        </authorList>
    </citation>
    <scope>NUCLEOTIDE SEQUENCE</scope>
    <source>
        <strain evidence="4">8032-3</strain>
    </source>
</reference>
<dbReference type="SUPFAM" id="SSF52540">
    <property type="entry name" value="P-loop containing nucleoside triphosphate hydrolases"/>
    <property type="match status" value="1"/>
</dbReference>
<dbReference type="Proteomes" id="UP001244011">
    <property type="component" value="Unassembled WGS sequence"/>
</dbReference>
<dbReference type="Pfam" id="PF06414">
    <property type="entry name" value="Zeta_toxin"/>
    <property type="match status" value="1"/>
</dbReference>
<evidence type="ECO:0000256" key="2">
    <source>
        <dbReference type="ARBA" id="ARBA00022840"/>
    </source>
</evidence>
<gene>
    <name evidence="4" type="ORF">QBC33DRAFT_609846</name>
</gene>
<protein>
    <submittedName>
        <fullName evidence="4">Zeta toxin-domain-containing protein</fullName>
    </submittedName>
</protein>
<name>A0AAJ0FIR6_9PEZI</name>
<evidence type="ECO:0000256" key="1">
    <source>
        <dbReference type="ARBA" id="ARBA00022741"/>
    </source>
</evidence>
<dbReference type="GeneID" id="85315594"/>
<sequence>MAFNSYVLSDAESQRIFDEEIVPNELGPAIQHHHHRHQDGSDGGRQPLAVLIVGQTGAGKTRVAPILKNAMAAARAGPPPAHFIADTYKAYHPAYASIAASDRPERASPATGTDARRWLTMACARAVEVRADALVESACRHPDDFRGLAEAFHAGGYRVRVAVLAVPGALSRLGILARFHQDLPEARSGRLPLRLTPRGVHDESYAGLRGAVEFVDGSEAAEAVAVVRRGNLVAYRADRRRGEREPEGGWGGAAAALEAERRRPLPEGELAAAVKDLEALEKLGVPSVAAQIEEIQGLIEPLMRDVADPEGAGAGAFPELVPFDAAEFVGGGLV</sequence>
<dbReference type="GO" id="GO:0005524">
    <property type="term" value="F:ATP binding"/>
    <property type="evidence" value="ECO:0007669"/>
    <property type="project" value="UniProtKB-KW"/>
</dbReference>
<feature type="domain" description="Zeta toxin" evidence="3">
    <location>
        <begin position="44"/>
        <end position="238"/>
    </location>
</feature>
<dbReference type="InterPro" id="IPR025662">
    <property type="entry name" value="Sigma_54_int_dom_ATP-bd_1"/>
</dbReference>
<keyword evidence="1" id="KW-0547">Nucleotide-binding</keyword>
<accession>A0AAJ0FIR6</accession>
<dbReference type="RefSeq" id="XP_060285335.1">
    <property type="nucleotide sequence ID" value="XM_060432407.1"/>
</dbReference>
<evidence type="ECO:0000259" key="3">
    <source>
        <dbReference type="Pfam" id="PF06414"/>
    </source>
</evidence>
<dbReference type="GO" id="GO:0016301">
    <property type="term" value="F:kinase activity"/>
    <property type="evidence" value="ECO:0007669"/>
    <property type="project" value="InterPro"/>
</dbReference>
<dbReference type="InterPro" id="IPR010488">
    <property type="entry name" value="Zeta_toxin_domain"/>
</dbReference>
<evidence type="ECO:0000313" key="4">
    <source>
        <dbReference type="EMBL" id="KAK1769122.1"/>
    </source>
</evidence>
<dbReference type="InterPro" id="IPR027417">
    <property type="entry name" value="P-loop_NTPase"/>
</dbReference>